<feature type="non-terminal residue" evidence="2">
    <location>
        <position position="1"/>
    </location>
</feature>
<accession>A0A699II88</accession>
<reference evidence="2" key="1">
    <citation type="journal article" date="2019" name="Sci. Rep.">
        <title>Draft genome of Tanacetum cinerariifolium, the natural source of mosquito coil.</title>
        <authorList>
            <person name="Yamashiro T."/>
            <person name="Shiraishi A."/>
            <person name="Satake H."/>
            <person name="Nakayama K."/>
        </authorList>
    </citation>
    <scope>NUCLEOTIDE SEQUENCE</scope>
</reference>
<name>A0A699II88_TANCI</name>
<feature type="region of interest" description="Disordered" evidence="1">
    <location>
        <begin position="1"/>
        <end position="49"/>
    </location>
</feature>
<proteinExistence type="predicted"/>
<evidence type="ECO:0000256" key="1">
    <source>
        <dbReference type="SAM" id="MobiDB-lite"/>
    </source>
</evidence>
<organism evidence="2">
    <name type="scientific">Tanacetum cinerariifolium</name>
    <name type="common">Dalmatian daisy</name>
    <name type="synonym">Chrysanthemum cinerariifolium</name>
    <dbReference type="NCBI Taxonomy" id="118510"/>
    <lineage>
        <taxon>Eukaryota</taxon>
        <taxon>Viridiplantae</taxon>
        <taxon>Streptophyta</taxon>
        <taxon>Embryophyta</taxon>
        <taxon>Tracheophyta</taxon>
        <taxon>Spermatophyta</taxon>
        <taxon>Magnoliopsida</taxon>
        <taxon>eudicotyledons</taxon>
        <taxon>Gunneridae</taxon>
        <taxon>Pentapetalae</taxon>
        <taxon>asterids</taxon>
        <taxon>campanulids</taxon>
        <taxon>Asterales</taxon>
        <taxon>Asteraceae</taxon>
        <taxon>Asteroideae</taxon>
        <taxon>Anthemideae</taxon>
        <taxon>Anthemidinae</taxon>
        <taxon>Tanacetum</taxon>
    </lineage>
</organism>
<feature type="region of interest" description="Disordered" evidence="1">
    <location>
        <begin position="342"/>
        <end position="369"/>
    </location>
</feature>
<protein>
    <submittedName>
        <fullName evidence="2">Uncharacterized protein</fullName>
    </submittedName>
</protein>
<sequence length="369" mass="41155">GEGSGTPTEPHHTPTSEASPSSQHELPSPSLPLVPTESFPTVIPFDNPPLRQYTRRARIAQSLALPSVENKPASHIGDDSQGEACPTNSGLEADQDRANIPKTSTLPSDLTPRVTSLAADEGKEMATVLTSMDAASILTSGGVQVVPTTAEVATASVTRELEEEMARDIQRMNEQIARDAEIVRIHAEEELQIMIDGLDRKNKTIAKYLQEYHQFATELPIGRIIKFISDLVKYQDNYAKVFKYQTQQRKPLTRKQQREFYTSVLRNQESVKKLTTSKEVKATEEVPKEKVKEMMQLVSVEEVYVEALQVKHPIIDLKVYTEGQRSYWKIIRLPRYLQADREGLPSEEGSGDCDDHLQASSGELLSDGK</sequence>
<dbReference type="AlphaFoldDB" id="A0A699II88"/>
<feature type="region of interest" description="Disordered" evidence="1">
    <location>
        <begin position="64"/>
        <end position="110"/>
    </location>
</feature>
<dbReference type="EMBL" id="BKCJ010286871">
    <property type="protein sequence ID" value="GEZ50325.1"/>
    <property type="molecule type" value="Genomic_DNA"/>
</dbReference>
<comment type="caution">
    <text evidence="2">The sequence shown here is derived from an EMBL/GenBank/DDBJ whole genome shotgun (WGS) entry which is preliminary data.</text>
</comment>
<evidence type="ECO:0000313" key="2">
    <source>
        <dbReference type="EMBL" id="GEZ50325.1"/>
    </source>
</evidence>
<gene>
    <name evidence="2" type="ORF">Tci_522298</name>
</gene>